<dbReference type="Pfam" id="PF21549">
    <property type="entry name" value="PRDM2_PR"/>
    <property type="match status" value="1"/>
</dbReference>
<accession>A0AAW1N3Q4</accession>
<dbReference type="PROSITE" id="PS50280">
    <property type="entry name" value="SET"/>
    <property type="match status" value="1"/>
</dbReference>
<evidence type="ECO:0000313" key="3">
    <source>
        <dbReference type="Proteomes" id="UP001458880"/>
    </source>
</evidence>
<dbReference type="GO" id="GO:0008276">
    <property type="term" value="F:protein methyltransferase activity"/>
    <property type="evidence" value="ECO:0007669"/>
    <property type="project" value="UniProtKB-ARBA"/>
</dbReference>
<organism evidence="2 3">
    <name type="scientific">Popillia japonica</name>
    <name type="common">Japanese beetle</name>
    <dbReference type="NCBI Taxonomy" id="7064"/>
    <lineage>
        <taxon>Eukaryota</taxon>
        <taxon>Metazoa</taxon>
        <taxon>Ecdysozoa</taxon>
        <taxon>Arthropoda</taxon>
        <taxon>Hexapoda</taxon>
        <taxon>Insecta</taxon>
        <taxon>Pterygota</taxon>
        <taxon>Neoptera</taxon>
        <taxon>Endopterygota</taxon>
        <taxon>Coleoptera</taxon>
        <taxon>Polyphaga</taxon>
        <taxon>Scarabaeiformia</taxon>
        <taxon>Scarabaeidae</taxon>
        <taxon>Rutelinae</taxon>
        <taxon>Popillia</taxon>
    </lineage>
</organism>
<dbReference type="GO" id="GO:0008170">
    <property type="term" value="F:N-methyltransferase activity"/>
    <property type="evidence" value="ECO:0007669"/>
    <property type="project" value="UniProtKB-ARBA"/>
</dbReference>
<dbReference type="AlphaFoldDB" id="A0AAW1N3Q4"/>
<gene>
    <name evidence="2" type="ORF">QE152_g3585</name>
</gene>
<dbReference type="GO" id="GO:0008757">
    <property type="term" value="F:S-adenosylmethionine-dependent methyltransferase activity"/>
    <property type="evidence" value="ECO:0007669"/>
    <property type="project" value="UniProtKB-ARBA"/>
</dbReference>
<feature type="domain" description="SET" evidence="1">
    <location>
        <begin position="56"/>
        <end position="173"/>
    </location>
</feature>
<protein>
    <recommendedName>
        <fullName evidence="1">SET domain-containing protein</fullName>
    </recommendedName>
</protein>
<evidence type="ECO:0000313" key="2">
    <source>
        <dbReference type="EMBL" id="KAK9753120.1"/>
    </source>
</evidence>
<dbReference type="InterPro" id="IPR001214">
    <property type="entry name" value="SET_dom"/>
</dbReference>
<evidence type="ECO:0000259" key="1">
    <source>
        <dbReference type="PROSITE" id="PS50280"/>
    </source>
</evidence>
<dbReference type="Gene3D" id="2.170.270.10">
    <property type="entry name" value="SET domain"/>
    <property type="match status" value="1"/>
</dbReference>
<dbReference type="InterPro" id="IPR046341">
    <property type="entry name" value="SET_dom_sf"/>
</dbReference>
<dbReference type="EMBL" id="JASPKY010000015">
    <property type="protein sequence ID" value="KAK9753120.1"/>
    <property type="molecule type" value="Genomic_DNA"/>
</dbReference>
<name>A0AAW1N3Q4_POPJA</name>
<dbReference type="Proteomes" id="UP001458880">
    <property type="component" value="Unassembled WGS sequence"/>
</dbReference>
<keyword evidence="3" id="KW-1185">Reference proteome</keyword>
<reference evidence="2 3" key="1">
    <citation type="journal article" date="2024" name="BMC Genomics">
        <title>De novo assembly and annotation of Popillia japonica's genome with initial clues to its potential as an invasive pest.</title>
        <authorList>
            <person name="Cucini C."/>
            <person name="Boschi S."/>
            <person name="Funari R."/>
            <person name="Cardaioli E."/>
            <person name="Iannotti N."/>
            <person name="Marturano G."/>
            <person name="Paoli F."/>
            <person name="Bruttini M."/>
            <person name="Carapelli A."/>
            <person name="Frati F."/>
            <person name="Nardi F."/>
        </authorList>
    </citation>
    <scope>NUCLEOTIDE SEQUENCE [LARGE SCALE GENOMIC DNA]</scope>
    <source>
        <strain evidence="2">DMR45628</strain>
    </source>
</reference>
<comment type="caution">
    <text evidence="2">The sequence shown here is derived from an EMBL/GenBank/DDBJ whole genome shotgun (WGS) entry which is preliminary data.</text>
</comment>
<dbReference type="SUPFAM" id="SSF82199">
    <property type="entry name" value="SET domain"/>
    <property type="match status" value="1"/>
</dbReference>
<proteinExistence type="predicted"/>
<dbReference type="SMART" id="SM00317">
    <property type="entry name" value="SET"/>
    <property type="match status" value="1"/>
</dbReference>
<sequence>MYDSNSSKKVTHPIGIQPAKPSFMSDVKHKIQKNKINKKLKRIRFKFSTEKKTLPDILEIKKSKIHGEGVFALKNIPKGIKFGPYDGIENVKRKFGPYDGIENVKSITGYAWRIRGGKFLDAIQVKYSYWLRYVNCARNVGEQNLVPFQFEGNIYYRSVKQIAEGEELLVFYSDEFAKILNIDFNNSGQRSYENCLPKITYHPDNKPVDGIVPCPFCPVYLINLECLQTHLKYCGQRFKNACRLI</sequence>